<evidence type="ECO:0008006" key="3">
    <source>
        <dbReference type="Google" id="ProtNLM"/>
    </source>
</evidence>
<dbReference type="Proteomes" id="UP001416858">
    <property type="component" value="Unassembled WGS sequence"/>
</dbReference>
<sequence>MASLGRFARLRLSLSVSFSARSLSSRFVKQPDCGPIVARWRNASRYRGSVTAAKKITRKFGFSRLHALRRRPSYSSFWVSGNPHAVAAVCTENRLPLSNAAIVAATSPRSWKLAVGRRWAQNNRQSLKMGTNGHAAVSRLALTPAEGRGVRKTECISWN</sequence>
<reference evidence="1 2" key="1">
    <citation type="submission" date="2024-02" db="EMBL/GenBank/DDBJ databases">
        <title>Rhodopirellula caenicola NBRC 110016.</title>
        <authorList>
            <person name="Ichikawa N."/>
            <person name="Katano-Makiyama Y."/>
            <person name="Hidaka K."/>
        </authorList>
    </citation>
    <scope>NUCLEOTIDE SEQUENCE [LARGE SCALE GENOMIC DNA]</scope>
    <source>
        <strain evidence="1 2">NBRC 110016</strain>
    </source>
</reference>
<keyword evidence="2" id="KW-1185">Reference proteome</keyword>
<proteinExistence type="predicted"/>
<comment type="caution">
    <text evidence="1">The sequence shown here is derived from an EMBL/GenBank/DDBJ whole genome shotgun (WGS) entry which is preliminary data.</text>
</comment>
<gene>
    <name evidence="1" type="ORF">Rcae01_00476</name>
</gene>
<protein>
    <recommendedName>
        <fullName evidence="3">Secreted protein</fullName>
    </recommendedName>
</protein>
<organism evidence="1 2">
    <name type="scientific">Novipirellula caenicola</name>
    <dbReference type="NCBI Taxonomy" id="1536901"/>
    <lineage>
        <taxon>Bacteria</taxon>
        <taxon>Pseudomonadati</taxon>
        <taxon>Planctomycetota</taxon>
        <taxon>Planctomycetia</taxon>
        <taxon>Pirellulales</taxon>
        <taxon>Pirellulaceae</taxon>
        <taxon>Novipirellula</taxon>
    </lineage>
</organism>
<evidence type="ECO:0000313" key="2">
    <source>
        <dbReference type="Proteomes" id="UP001416858"/>
    </source>
</evidence>
<dbReference type="EMBL" id="BAABRO010000001">
    <property type="protein sequence ID" value="GAA5505036.1"/>
    <property type="molecule type" value="Genomic_DNA"/>
</dbReference>
<name>A0ABP9VIK4_9BACT</name>
<accession>A0ABP9VIK4</accession>
<evidence type="ECO:0000313" key="1">
    <source>
        <dbReference type="EMBL" id="GAA5505036.1"/>
    </source>
</evidence>